<organism evidence="3 4">
    <name type="scientific">[Myrmecia] bisecta</name>
    <dbReference type="NCBI Taxonomy" id="41462"/>
    <lineage>
        <taxon>Eukaryota</taxon>
        <taxon>Viridiplantae</taxon>
        <taxon>Chlorophyta</taxon>
        <taxon>core chlorophytes</taxon>
        <taxon>Trebouxiophyceae</taxon>
        <taxon>Trebouxiales</taxon>
        <taxon>Trebouxiaceae</taxon>
        <taxon>Myrmecia</taxon>
    </lineage>
</organism>
<dbReference type="InterPro" id="IPR018593">
    <property type="entry name" value="tRNA-endonuc_su_Sen15"/>
</dbReference>
<evidence type="ECO:0000313" key="3">
    <source>
        <dbReference type="EMBL" id="KAK9828898.1"/>
    </source>
</evidence>
<reference evidence="3 4" key="1">
    <citation type="journal article" date="2024" name="Nat. Commun.">
        <title>Phylogenomics reveals the evolutionary origins of lichenization in chlorophyte algae.</title>
        <authorList>
            <person name="Puginier C."/>
            <person name="Libourel C."/>
            <person name="Otte J."/>
            <person name="Skaloud P."/>
            <person name="Haon M."/>
            <person name="Grisel S."/>
            <person name="Petersen M."/>
            <person name="Berrin J.G."/>
            <person name="Delaux P.M."/>
            <person name="Dal Grande F."/>
            <person name="Keller J."/>
        </authorList>
    </citation>
    <scope>NUCLEOTIDE SEQUENCE [LARGE SCALE GENOMIC DNA]</scope>
    <source>
        <strain evidence="3 4">SAG 2043</strain>
    </source>
</reference>
<keyword evidence="1" id="KW-0819">tRNA processing</keyword>
<dbReference type="GO" id="GO:0008033">
    <property type="term" value="P:tRNA processing"/>
    <property type="evidence" value="ECO:0007669"/>
    <property type="project" value="UniProtKB-KW"/>
</dbReference>
<sequence length="162" mass="17396">MDRRWRGSAQQALQTLTSFQTFQDSLPPFDPATSLNMADVAAVYAVHSFLHAAGRPSEPRASSCLGCWYLLTPARPHTLPNGGNEQSPGAEPVLEPVIPVSASFAGLSPNLMQRFFALEEGQTLRHVILALVDGDGTVTLSRMYKGIHTPAEGAQRPAEPTG</sequence>
<dbReference type="AlphaFoldDB" id="A0AAW1R5J7"/>
<keyword evidence="4" id="KW-1185">Reference proteome</keyword>
<name>A0AAW1R5J7_9CHLO</name>
<protein>
    <recommendedName>
        <fullName evidence="2">tRNA-splicing endonuclease subunit Sen15 domain-containing protein</fullName>
    </recommendedName>
</protein>
<proteinExistence type="predicted"/>
<feature type="domain" description="tRNA-splicing endonuclease subunit Sen15" evidence="2">
    <location>
        <begin position="88"/>
        <end position="152"/>
    </location>
</feature>
<accession>A0AAW1R5J7</accession>
<evidence type="ECO:0000256" key="1">
    <source>
        <dbReference type="ARBA" id="ARBA00022694"/>
    </source>
</evidence>
<evidence type="ECO:0000313" key="4">
    <source>
        <dbReference type="Proteomes" id="UP001489004"/>
    </source>
</evidence>
<dbReference type="Pfam" id="PF09631">
    <property type="entry name" value="Sen15"/>
    <property type="match status" value="1"/>
</dbReference>
<gene>
    <name evidence="3" type="ORF">WJX72_002657</name>
</gene>
<comment type="caution">
    <text evidence="3">The sequence shown here is derived from an EMBL/GenBank/DDBJ whole genome shotgun (WGS) entry which is preliminary data.</text>
</comment>
<dbReference type="Proteomes" id="UP001489004">
    <property type="component" value="Unassembled WGS sequence"/>
</dbReference>
<dbReference type="EMBL" id="JALJOR010000001">
    <property type="protein sequence ID" value="KAK9828898.1"/>
    <property type="molecule type" value="Genomic_DNA"/>
</dbReference>
<evidence type="ECO:0000259" key="2">
    <source>
        <dbReference type="Pfam" id="PF09631"/>
    </source>
</evidence>